<sequence>MNDANVGGVPDAQNEIPAPDPFLFLSMLQTQLRLQTHNPHLLYPPHQSDRVPKPSENLLCSMMSQEEEHQAKVAGKDWAWDNKHPSVNTVDVGWEDFNATLLESPWVFTSIVKGGGLHAIPCSYREVMHEPDKWLPAMTAEVDQLEKRGVWELVDLPKGERTIDGMWVYNVKEDAAARS</sequence>
<evidence type="ECO:0000313" key="1">
    <source>
        <dbReference type="EMBL" id="KAJ7688984.1"/>
    </source>
</evidence>
<dbReference type="Proteomes" id="UP001221757">
    <property type="component" value="Unassembled WGS sequence"/>
</dbReference>
<keyword evidence="2" id="KW-1185">Reference proteome</keyword>
<dbReference type="AlphaFoldDB" id="A0AAD7GFR9"/>
<proteinExistence type="predicted"/>
<accession>A0AAD7GFR9</accession>
<reference evidence="1" key="1">
    <citation type="submission" date="2023-03" db="EMBL/GenBank/DDBJ databases">
        <title>Massive genome expansion in bonnet fungi (Mycena s.s.) driven by repeated elements and novel gene families across ecological guilds.</title>
        <authorList>
            <consortium name="Lawrence Berkeley National Laboratory"/>
            <person name="Harder C.B."/>
            <person name="Miyauchi S."/>
            <person name="Viragh M."/>
            <person name="Kuo A."/>
            <person name="Thoen E."/>
            <person name="Andreopoulos B."/>
            <person name="Lu D."/>
            <person name="Skrede I."/>
            <person name="Drula E."/>
            <person name="Henrissat B."/>
            <person name="Morin E."/>
            <person name="Kohler A."/>
            <person name="Barry K."/>
            <person name="LaButti K."/>
            <person name="Morin E."/>
            <person name="Salamov A."/>
            <person name="Lipzen A."/>
            <person name="Mereny Z."/>
            <person name="Hegedus B."/>
            <person name="Baldrian P."/>
            <person name="Stursova M."/>
            <person name="Weitz H."/>
            <person name="Taylor A."/>
            <person name="Grigoriev I.V."/>
            <person name="Nagy L.G."/>
            <person name="Martin F."/>
            <person name="Kauserud H."/>
        </authorList>
    </citation>
    <scope>NUCLEOTIDE SEQUENCE</scope>
    <source>
        <strain evidence="1">CBHHK067</strain>
    </source>
</reference>
<organism evidence="1 2">
    <name type="scientific">Mycena rosella</name>
    <name type="common">Pink bonnet</name>
    <name type="synonym">Agaricus rosellus</name>
    <dbReference type="NCBI Taxonomy" id="1033263"/>
    <lineage>
        <taxon>Eukaryota</taxon>
        <taxon>Fungi</taxon>
        <taxon>Dikarya</taxon>
        <taxon>Basidiomycota</taxon>
        <taxon>Agaricomycotina</taxon>
        <taxon>Agaricomycetes</taxon>
        <taxon>Agaricomycetidae</taxon>
        <taxon>Agaricales</taxon>
        <taxon>Marasmiineae</taxon>
        <taxon>Mycenaceae</taxon>
        <taxon>Mycena</taxon>
    </lineage>
</organism>
<protein>
    <submittedName>
        <fullName evidence="1">Uncharacterized protein</fullName>
    </submittedName>
</protein>
<gene>
    <name evidence="1" type="ORF">B0H17DRAFT_1202597</name>
</gene>
<name>A0AAD7GFR9_MYCRO</name>
<dbReference type="EMBL" id="JARKIE010000075">
    <property type="protein sequence ID" value="KAJ7688984.1"/>
    <property type="molecule type" value="Genomic_DNA"/>
</dbReference>
<evidence type="ECO:0000313" key="2">
    <source>
        <dbReference type="Proteomes" id="UP001221757"/>
    </source>
</evidence>
<comment type="caution">
    <text evidence="1">The sequence shown here is derived from an EMBL/GenBank/DDBJ whole genome shotgun (WGS) entry which is preliminary data.</text>
</comment>